<comment type="caution">
    <text evidence="2">The sequence shown here is derived from an EMBL/GenBank/DDBJ whole genome shotgun (WGS) entry which is preliminary data.</text>
</comment>
<sequence>MASRDVLRMSREADCLGLDLFGSIHMHPDRHRLGPPSERGHVLSERPATRGRHLFARTAWPLNVICYLECRGGVFYHALAAPARRPTPPPGAGPEPGLRRPPPRPVRPCDLEGTGRQWAAARRTRRLGRTS</sequence>
<keyword evidence="3" id="KW-1185">Reference proteome</keyword>
<evidence type="ECO:0008006" key="4">
    <source>
        <dbReference type="Google" id="ProtNLM"/>
    </source>
</evidence>
<gene>
    <name evidence="2" type="ORF">QFZ56_000270</name>
</gene>
<dbReference type="Proteomes" id="UP001243364">
    <property type="component" value="Unassembled WGS sequence"/>
</dbReference>
<feature type="compositionally biased region" description="Pro residues" evidence="1">
    <location>
        <begin position="85"/>
        <end position="106"/>
    </location>
</feature>
<organism evidence="2 3">
    <name type="scientific">Streptomyces achromogenes</name>
    <dbReference type="NCBI Taxonomy" id="67255"/>
    <lineage>
        <taxon>Bacteria</taxon>
        <taxon>Bacillati</taxon>
        <taxon>Actinomycetota</taxon>
        <taxon>Actinomycetes</taxon>
        <taxon>Kitasatosporales</taxon>
        <taxon>Streptomycetaceae</taxon>
        <taxon>Streptomyces</taxon>
    </lineage>
</organism>
<proteinExistence type="predicted"/>
<dbReference type="RefSeq" id="WP_307039263.1">
    <property type="nucleotide sequence ID" value="NZ_JAUSYA010000001.1"/>
</dbReference>
<protein>
    <recommendedName>
        <fullName evidence="4">JAB domain-containing protein</fullName>
    </recommendedName>
</protein>
<dbReference type="EMBL" id="JAUSYA010000001">
    <property type="protein sequence ID" value="MDQ0681307.1"/>
    <property type="molecule type" value="Genomic_DNA"/>
</dbReference>
<feature type="compositionally biased region" description="Basic residues" evidence="1">
    <location>
        <begin position="122"/>
        <end position="131"/>
    </location>
</feature>
<name>A0ABU0PSD2_STRAH</name>
<evidence type="ECO:0000313" key="3">
    <source>
        <dbReference type="Proteomes" id="UP001243364"/>
    </source>
</evidence>
<accession>A0ABU0PSD2</accession>
<reference evidence="2 3" key="1">
    <citation type="submission" date="2023-07" db="EMBL/GenBank/DDBJ databases">
        <title>Comparative genomics of wheat-associated soil bacteria to identify genetic determinants of phenazine resistance.</title>
        <authorList>
            <person name="Mouncey N."/>
        </authorList>
    </citation>
    <scope>NUCLEOTIDE SEQUENCE [LARGE SCALE GENOMIC DNA]</scope>
    <source>
        <strain evidence="2 3">W4I19-2</strain>
    </source>
</reference>
<evidence type="ECO:0000313" key="2">
    <source>
        <dbReference type="EMBL" id="MDQ0681307.1"/>
    </source>
</evidence>
<feature type="region of interest" description="Disordered" evidence="1">
    <location>
        <begin position="82"/>
        <end position="131"/>
    </location>
</feature>
<evidence type="ECO:0000256" key="1">
    <source>
        <dbReference type="SAM" id="MobiDB-lite"/>
    </source>
</evidence>